<gene>
    <name evidence="3" type="ORF">Sv326_0214</name>
</gene>
<proteinExistence type="predicted"/>
<dbReference type="EMBL" id="CP058998">
    <property type="protein sequence ID" value="QLJ52389.1"/>
    <property type="molecule type" value="Genomic_DNA"/>
</dbReference>
<dbReference type="GO" id="GO:0019854">
    <property type="term" value="P:L-ascorbic acid catabolic process"/>
    <property type="evidence" value="ECO:0007669"/>
    <property type="project" value="TreeGrafter"/>
</dbReference>
<evidence type="ECO:0000313" key="3">
    <source>
        <dbReference type="EMBL" id="QLJ52389.1"/>
    </source>
</evidence>
<reference evidence="4" key="1">
    <citation type="submission" date="2020-07" db="EMBL/GenBank/DDBJ databases">
        <title>Metabolic diversity and evolutionary history of the archaeal phylum ###Micrarchaeota### uncovered from a freshwater lake metagenome.</title>
        <authorList>
            <person name="Kadnikov V.V."/>
            <person name="Savvichev A.S."/>
            <person name="Mardanov A.V."/>
            <person name="Beletsky A.V."/>
            <person name="Chupakov A.V."/>
            <person name="Kokryatskaya N.M."/>
            <person name="Pimenov N.V."/>
            <person name="Ravin N.V."/>
        </authorList>
    </citation>
    <scope>NUCLEOTIDE SEQUENCE [LARGE SCALE GENOMIC DNA]</scope>
</reference>
<dbReference type="InterPro" id="IPR001754">
    <property type="entry name" value="OMPdeCOase_dom"/>
</dbReference>
<name>A0A7D5XJA1_FERL1</name>
<protein>
    <submittedName>
        <fullName evidence="3">3-hexulose-6-phosphate synthase</fullName>
    </submittedName>
</protein>
<dbReference type="InterPro" id="IPR013785">
    <property type="entry name" value="Aldolase_TIM"/>
</dbReference>
<dbReference type="Gene3D" id="3.20.20.70">
    <property type="entry name" value="Aldolase class I"/>
    <property type="match status" value="1"/>
</dbReference>
<evidence type="ECO:0000256" key="1">
    <source>
        <dbReference type="ARBA" id="ARBA00023239"/>
    </source>
</evidence>
<dbReference type="PANTHER" id="PTHR35039:SF3">
    <property type="entry name" value="3-KETO-L-GULONATE-6-PHOSPHATE DECARBOXYLASE SGBH-RELATED"/>
    <property type="match status" value="1"/>
</dbReference>
<dbReference type="KEGG" id="flt:Sv326_0214"/>
<evidence type="ECO:0000313" key="4">
    <source>
        <dbReference type="Proteomes" id="UP000510821"/>
    </source>
</evidence>
<dbReference type="SUPFAM" id="SSF51366">
    <property type="entry name" value="Ribulose-phoshate binding barrel"/>
    <property type="match status" value="1"/>
</dbReference>
<dbReference type="GO" id="GO:0033982">
    <property type="term" value="F:3-dehydro-L-gulonate-6-phosphate decarboxylase activity"/>
    <property type="evidence" value="ECO:0007669"/>
    <property type="project" value="TreeGrafter"/>
</dbReference>
<organism evidence="3 4">
    <name type="scientific">Fermentimicrarchaeum limneticum</name>
    <dbReference type="NCBI Taxonomy" id="2795018"/>
    <lineage>
        <taxon>Archaea</taxon>
        <taxon>Candidatus Micrarchaeota</taxon>
        <taxon>Candidatus Fermentimicrarchaeales</taxon>
        <taxon>Candidatus Fermentimicrarchaeaceae</taxon>
        <taxon>Candidatus Fermentimicrarchaeum</taxon>
    </lineage>
</organism>
<dbReference type="InterPro" id="IPR011060">
    <property type="entry name" value="RibuloseP-bd_barrel"/>
</dbReference>
<keyword evidence="1" id="KW-0456">Lyase</keyword>
<dbReference type="PANTHER" id="PTHR35039">
    <property type="entry name" value="3-KETO-L-GULONATE-6-PHOSPHATE DECARBOXYLASE SGBH-RELATED"/>
    <property type="match status" value="1"/>
</dbReference>
<sequence>MLRTLKNSPYLQVALDTPDIEAAKRVISNLPESDRIILEAGTPLLKKYGCGIIPKLRQLRKDSFIVADLKTLDVGALEVGIAQESGADAAVVSGLAFPLTIRDFIQEAKRRGISSFVDMMNVADPIKALNDAGVFPDVVLLHRGIDSEVALKHSWEYFKSIKEKLKGRSLIGIGGGIDRELAKKSIESGADIVIVGRYITKAADVAAAANSILEFIG</sequence>
<dbReference type="AlphaFoldDB" id="A0A7D5XJA1"/>
<dbReference type="Proteomes" id="UP000510821">
    <property type="component" value="Chromosome"/>
</dbReference>
<dbReference type="GO" id="GO:0006207">
    <property type="term" value="P:'de novo' pyrimidine nucleobase biosynthetic process"/>
    <property type="evidence" value="ECO:0007669"/>
    <property type="project" value="InterPro"/>
</dbReference>
<dbReference type="GO" id="GO:0004590">
    <property type="term" value="F:orotidine-5'-phosphate decarboxylase activity"/>
    <property type="evidence" value="ECO:0007669"/>
    <property type="project" value="InterPro"/>
</dbReference>
<dbReference type="Pfam" id="PF00215">
    <property type="entry name" value="OMPdecase"/>
    <property type="match status" value="1"/>
</dbReference>
<feature type="domain" description="Orotidine 5'-phosphate decarboxylase" evidence="2">
    <location>
        <begin position="10"/>
        <end position="212"/>
    </location>
</feature>
<accession>A0A7D5XJA1</accession>
<dbReference type="SMART" id="SM00934">
    <property type="entry name" value="OMPdecase"/>
    <property type="match status" value="1"/>
</dbReference>
<evidence type="ECO:0000259" key="2">
    <source>
        <dbReference type="SMART" id="SM00934"/>
    </source>
</evidence>